<reference evidence="1 2" key="1">
    <citation type="submission" date="2021-07" db="EMBL/GenBank/DDBJ databases">
        <title>Sphingomonas sp.</title>
        <authorList>
            <person name="Feng G."/>
            <person name="Li J."/>
            <person name="Pan M."/>
        </authorList>
    </citation>
    <scope>NUCLEOTIDE SEQUENCE [LARGE SCALE GENOMIC DNA]</scope>
    <source>
        <strain evidence="1 2">RRHST34</strain>
    </source>
</reference>
<protein>
    <submittedName>
        <fullName evidence="1">Uncharacterized protein</fullName>
    </submittedName>
</protein>
<keyword evidence="2" id="KW-1185">Reference proteome</keyword>
<accession>A0ABS7BR61</accession>
<proteinExistence type="predicted"/>
<sequence length="95" mass="10722">MIKENSQLLSKTPHQYKGRNFEIVTYVDPHDPDRISVEPLEDGKPVVVTFPDGFKATRTYTVDFITRVEMATGPLKMDAVDNLVRTAIQDLEASI</sequence>
<dbReference type="EMBL" id="JAHXZN010000005">
    <property type="protein sequence ID" value="MBW6531889.1"/>
    <property type="molecule type" value="Genomic_DNA"/>
</dbReference>
<name>A0ABS7BR61_9SPHN</name>
<evidence type="ECO:0000313" key="2">
    <source>
        <dbReference type="Proteomes" id="UP000759103"/>
    </source>
</evidence>
<dbReference type="RefSeq" id="WP_219749271.1">
    <property type="nucleotide sequence ID" value="NZ_JAHXZN010000005.1"/>
</dbReference>
<gene>
    <name evidence="1" type="ORF">KZ820_14195</name>
</gene>
<comment type="caution">
    <text evidence="1">The sequence shown here is derived from an EMBL/GenBank/DDBJ whole genome shotgun (WGS) entry which is preliminary data.</text>
</comment>
<evidence type="ECO:0000313" key="1">
    <source>
        <dbReference type="EMBL" id="MBW6531889.1"/>
    </source>
</evidence>
<dbReference type="Proteomes" id="UP000759103">
    <property type="component" value="Unassembled WGS sequence"/>
</dbReference>
<organism evidence="1 2">
    <name type="scientific">Sphingomonas citri</name>
    <dbReference type="NCBI Taxonomy" id="2862499"/>
    <lineage>
        <taxon>Bacteria</taxon>
        <taxon>Pseudomonadati</taxon>
        <taxon>Pseudomonadota</taxon>
        <taxon>Alphaproteobacteria</taxon>
        <taxon>Sphingomonadales</taxon>
        <taxon>Sphingomonadaceae</taxon>
        <taxon>Sphingomonas</taxon>
    </lineage>
</organism>